<reference evidence="2" key="1">
    <citation type="submission" date="2023-03" db="EMBL/GenBank/DDBJ databases">
        <title>Emydomyces testavorans Genome Sequence.</title>
        <authorList>
            <person name="Hoyer L."/>
        </authorList>
    </citation>
    <scope>NUCLEOTIDE SEQUENCE</scope>
    <source>
        <strain evidence="2">16-2883</strain>
    </source>
</reference>
<proteinExistence type="predicted"/>
<sequence>MARISMDPRGCHSFHVTNPEAENIADTARFRFTPRPMMKKPARLWDRKPATPVHPRSKSHKIWKRLRVSSSISRSRANPRTASRVVDIEMVDLEETILIEEINVAQDSGELRAVKRLCVGRGVRSAQPDWEVSFVETKLETEPFVGRRKYVVRDEDYETECVDIAEMVELAGDEDCGGINGHEQDCDQQVEETAKKKPDNMQLFASLPTEPKNVNISTASEKFGETVVGLRDEDIHKNTLEGESTSFPIGAQDTIAFETSDSCQSGHQNSEEKCDEQKEGPNDSTESSQESDELPSSDGIEAQPTPTKEPATVSSLLRRPILEGDDAELFTAFLSEAHRKREANNALAKNTVEKMASITIPRSPSKYKLRRALENLDKNSPSSTIRQASPPKPLQLLASPLAEPDKENPAGIKLTEDDENLASTSSPRKRGRASKKRVVPRVPDEIPLRRSNGTEFIFLQKTEAQQLALTTKTNTKQNRGDAKLPRFVLQTINEALFEEAMTATPDTNKVGKRGGKTVSWNDENLVTFAEDTMTPIYDCPDQVSSGRRSSRRLASIAPQPSTPLRSPVPRKMRKLGTTKTQSVDKETLERIQVTTPPTVVVLPPVTKSSTKVSFPSLLDGPSIAKRKKLTPTSRKVKDFDDGGGMEDEKEGQANKTAKGGTKIGGLQDSAQRFRVKIR</sequence>
<feature type="region of interest" description="Disordered" evidence="1">
    <location>
        <begin position="625"/>
        <end position="678"/>
    </location>
</feature>
<feature type="compositionally biased region" description="Basic residues" evidence="1">
    <location>
        <begin position="427"/>
        <end position="439"/>
    </location>
</feature>
<dbReference type="EMBL" id="CP120630">
    <property type="protein sequence ID" value="WEW60715.1"/>
    <property type="molecule type" value="Genomic_DNA"/>
</dbReference>
<organism evidence="2 3">
    <name type="scientific">Emydomyces testavorans</name>
    <dbReference type="NCBI Taxonomy" id="2070801"/>
    <lineage>
        <taxon>Eukaryota</taxon>
        <taxon>Fungi</taxon>
        <taxon>Dikarya</taxon>
        <taxon>Ascomycota</taxon>
        <taxon>Pezizomycotina</taxon>
        <taxon>Eurotiomycetes</taxon>
        <taxon>Eurotiomycetidae</taxon>
        <taxon>Onygenales</taxon>
        <taxon>Nannizziopsiaceae</taxon>
        <taxon>Emydomyces</taxon>
    </lineage>
</organism>
<dbReference type="Proteomes" id="UP001219355">
    <property type="component" value="Chromosome 4"/>
</dbReference>
<feature type="region of interest" description="Disordered" evidence="1">
    <location>
        <begin position="376"/>
        <end position="439"/>
    </location>
</feature>
<feature type="region of interest" description="Disordered" evidence="1">
    <location>
        <begin position="260"/>
        <end position="315"/>
    </location>
</feature>
<dbReference type="AlphaFoldDB" id="A0AAF0IK96"/>
<feature type="compositionally biased region" description="Polar residues" evidence="1">
    <location>
        <begin position="378"/>
        <end position="387"/>
    </location>
</feature>
<evidence type="ECO:0000313" key="3">
    <source>
        <dbReference type="Proteomes" id="UP001219355"/>
    </source>
</evidence>
<gene>
    <name evidence="2" type="ORF">PRK78_006202</name>
</gene>
<name>A0AAF0IK96_9EURO</name>
<protein>
    <submittedName>
        <fullName evidence="2">Uncharacterized protein</fullName>
    </submittedName>
</protein>
<feature type="compositionally biased region" description="Basic and acidic residues" evidence="1">
    <location>
        <begin position="269"/>
        <end position="281"/>
    </location>
</feature>
<accession>A0AAF0IK96</accession>
<evidence type="ECO:0000313" key="2">
    <source>
        <dbReference type="EMBL" id="WEW60715.1"/>
    </source>
</evidence>
<keyword evidence="3" id="KW-1185">Reference proteome</keyword>
<feature type="region of interest" description="Disordered" evidence="1">
    <location>
        <begin position="538"/>
        <end position="584"/>
    </location>
</feature>
<evidence type="ECO:0000256" key="1">
    <source>
        <dbReference type="SAM" id="MobiDB-lite"/>
    </source>
</evidence>